<dbReference type="EMBL" id="JABSNM010000010">
    <property type="protein sequence ID" value="NRT56760.1"/>
    <property type="molecule type" value="Genomic_DNA"/>
</dbReference>
<gene>
    <name evidence="2" type="ORF">HNQ01_002507</name>
</gene>
<protein>
    <submittedName>
        <fullName evidence="2">DNA-binding CsgD family transcriptional regulator</fullName>
    </submittedName>
</protein>
<keyword evidence="2" id="KW-0238">DNA-binding</keyword>
<sequence length="221" mass="23758">MLSDPSATDLHPAGDLASLIRPDSAERLALLATVVDELDYGLLVVRHDGRLVHANHAGRQHCADPNGALALQPPQRVQARRPDDQPELARALDQAARLRLRRMLRLGGKTGPETVAIVPLSGQDDAVLVVFGRRQVCEMLSIEHFSHAHGLTHAESMVLAALCDGDDPADVARRYGVALSTVRTQIASIRQKTGATSLRALVHQVALLPPIVSALSHVCPH</sequence>
<dbReference type="InterPro" id="IPR016032">
    <property type="entry name" value="Sig_transdc_resp-reg_C-effctor"/>
</dbReference>
<organism evidence="2 3">
    <name type="scientific">Sphaerotilus uruguayifluvii</name>
    <dbReference type="NCBI Taxonomy" id="2735897"/>
    <lineage>
        <taxon>Bacteria</taxon>
        <taxon>Pseudomonadati</taxon>
        <taxon>Pseudomonadota</taxon>
        <taxon>Betaproteobacteria</taxon>
        <taxon>Burkholderiales</taxon>
        <taxon>Sphaerotilaceae</taxon>
        <taxon>Sphaerotilus</taxon>
    </lineage>
</organism>
<dbReference type="Proteomes" id="UP001516061">
    <property type="component" value="Unassembled WGS sequence"/>
</dbReference>
<dbReference type="InterPro" id="IPR036388">
    <property type="entry name" value="WH-like_DNA-bd_sf"/>
</dbReference>
<dbReference type="GO" id="GO:0003677">
    <property type="term" value="F:DNA binding"/>
    <property type="evidence" value="ECO:0007669"/>
    <property type="project" value="UniProtKB-KW"/>
</dbReference>
<comment type="caution">
    <text evidence="2">The sequence shown here is derived from an EMBL/GenBank/DDBJ whole genome shotgun (WGS) entry which is preliminary data.</text>
</comment>
<dbReference type="SUPFAM" id="SSF46894">
    <property type="entry name" value="C-terminal effector domain of the bipartite response regulators"/>
    <property type="match status" value="1"/>
</dbReference>
<reference evidence="2 3" key="1">
    <citation type="submission" date="2020-05" db="EMBL/GenBank/DDBJ databases">
        <title>Genomic Encyclopedia of Type Strains, Phase IV (KMG-V): Genome sequencing to study the core and pangenomes of soil and plant-associated prokaryotes.</title>
        <authorList>
            <person name="Whitman W."/>
        </authorList>
    </citation>
    <scope>NUCLEOTIDE SEQUENCE [LARGE SCALE GENOMIC DNA]</scope>
    <source>
        <strain evidence="2 3">C29</strain>
    </source>
</reference>
<dbReference type="Gene3D" id="1.10.10.10">
    <property type="entry name" value="Winged helix-like DNA-binding domain superfamily/Winged helix DNA-binding domain"/>
    <property type="match status" value="1"/>
</dbReference>
<evidence type="ECO:0000313" key="2">
    <source>
        <dbReference type="EMBL" id="NRT56760.1"/>
    </source>
</evidence>
<feature type="domain" description="HTH luxR-type" evidence="1">
    <location>
        <begin position="148"/>
        <end position="205"/>
    </location>
</feature>
<dbReference type="Pfam" id="PF00196">
    <property type="entry name" value="GerE"/>
    <property type="match status" value="1"/>
</dbReference>
<dbReference type="SMART" id="SM00421">
    <property type="entry name" value="HTH_LUXR"/>
    <property type="match status" value="1"/>
</dbReference>
<evidence type="ECO:0000259" key="1">
    <source>
        <dbReference type="SMART" id="SM00421"/>
    </source>
</evidence>
<keyword evidence="3" id="KW-1185">Reference proteome</keyword>
<dbReference type="RefSeq" id="WP_173805779.1">
    <property type="nucleotide sequence ID" value="NZ_JABSNM010000010.1"/>
</dbReference>
<name>A0ABX2G386_9BURK</name>
<proteinExistence type="predicted"/>
<accession>A0ABX2G386</accession>
<evidence type="ECO:0000313" key="3">
    <source>
        <dbReference type="Proteomes" id="UP001516061"/>
    </source>
</evidence>
<dbReference type="InterPro" id="IPR000792">
    <property type="entry name" value="Tscrpt_reg_LuxR_C"/>
</dbReference>